<dbReference type="AlphaFoldDB" id="A0A4R8WEQ6"/>
<dbReference type="PANTHER" id="PTHR18964:SF149">
    <property type="entry name" value="BIFUNCTIONAL UDP-N-ACETYLGLUCOSAMINE 2-EPIMERASE_N-ACETYLMANNOSAMINE KINASE"/>
    <property type="match status" value="1"/>
</dbReference>
<keyword evidence="4" id="KW-1185">Reference proteome</keyword>
<dbReference type="SUPFAM" id="SSF46785">
    <property type="entry name" value="Winged helix' DNA-binding domain"/>
    <property type="match status" value="1"/>
</dbReference>
<dbReference type="RefSeq" id="WP_134507614.1">
    <property type="nucleotide sequence ID" value="NZ_SOFM01000016.1"/>
</dbReference>
<comment type="caution">
    <text evidence="3">The sequence shown here is derived from an EMBL/GenBank/DDBJ whole genome shotgun (WGS) entry which is preliminary data.</text>
</comment>
<comment type="similarity">
    <text evidence="1">Belongs to the ROK (NagC/XylR) family.</text>
</comment>
<evidence type="ECO:0000313" key="3">
    <source>
        <dbReference type="EMBL" id="TFC05234.1"/>
    </source>
</evidence>
<dbReference type="InterPro" id="IPR011991">
    <property type="entry name" value="ArsR-like_HTH"/>
</dbReference>
<evidence type="ECO:0000256" key="1">
    <source>
        <dbReference type="ARBA" id="ARBA00006479"/>
    </source>
</evidence>
<evidence type="ECO:0000259" key="2">
    <source>
        <dbReference type="Pfam" id="PF12802"/>
    </source>
</evidence>
<organism evidence="3 4">
    <name type="scientific">Cryobacterium mannosilyticum</name>
    <dbReference type="NCBI Taxonomy" id="1259190"/>
    <lineage>
        <taxon>Bacteria</taxon>
        <taxon>Bacillati</taxon>
        <taxon>Actinomycetota</taxon>
        <taxon>Actinomycetes</taxon>
        <taxon>Micrococcales</taxon>
        <taxon>Microbacteriaceae</taxon>
        <taxon>Cryobacterium</taxon>
    </lineage>
</organism>
<dbReference type="SUPFAM" id="SSF53067">
    <property type="entry name" value="Actin-like ATPase domain"/>
    <property type="match status" value="1"/>
</dbReference>
<proteinExistence type="inferred from homology"/>
<dbReference type="InterPro" id="IPR036388">
    <property type="entry name" value="WH-like_DNA-bd_sf"/>
</dbReference>
<dbReference type="Gene3D" id="1.10.10.10">
    <property type="entry name" value="Winged helix-like DNA-binding domain superfamily/Winged helix DNA-binding domain"/>
    <property type="match status" value="1"/>
</dbReference>
<dbReference type="InterPro" id="IPR000835">
    <property type="entry name" value="HTH_MarR-typ"/>
</dbReference>
<name>A0A4R8WEQ6_9MICO</name>
<dbReference type="InterPro" id="IPR049874">
    <property type="entry name" value="ROK_cs"/>
</dbReference>
<dbReference type="Gene3D" id="3.30.420.40">
    <property type="match status" value="2"/>
</dbReference>
<evidence type="ECO:0000313" key="4">
    <source>
        <dbReference type="Proteomes" id="UP000297643"/>
    </source>
</evidence>
<dbReference type="Pfam" id="PF12802">
    <property type="entry name" value="MarR_2"/>
    <property type="match status" value="1"/>
</dbReference>
<protein>
    <submittedName>
        <fullName evidence="3">ROK family transcriptional regulator</fullName>
    </submittedName>
</protein>
<dbReference type="PROSITE" id="PS01125">
    <property type="entry name" value="ROK"/>
    <property type="match status" value="1"/>
</dbReference>
<dbReference type="GO" id="GO:0003700">
    <property type="term" value="F:DNA-binding transcription factor activity"/>
    <property type="evidence" value="ECO:0007669"/>
    <property type="project" value="InterPro"/>
</dbReference>
<dbReference type="InterPro" id="IPR000600">
    <property type="entry name" value="ROK"/>
</dbReference>
<gene>
    <name evidence="3" type="ORF">E3O32_05955</name>
</gene>
<dbReference type="Pfam" id="PF00480">
    <property type="entry name" value="ROK"/>
    <property type="match status" value="1"/>
</dbReference>
<dbReference type="InterPro" id="IPR043129">
    <property type="entry name" value="ATPase_NBD"/>
</dbReference>
<feature type="domain" description="HTH marR-type" evidence="2">
    <location>
        <begin position="11"/>
        <end position="54"/>
    </location>
</feature>
<sequence>MVQDTKEINRATVITELLRSRPTSRGQIAQVTGISAATVSRAVDQLISEGLVREVSALVSESRGRRPVLLDLEADTAHVVGVDLGASNTRFAIVDLLGSTVVEREIRTPADFSPAKLGEWVVAEVREAAGDMWNRIQFSSVGLPGAVSQDDGSVSNASNLAQVEDRRFLDALESSFGIPVEIDNDVNYALLGEQHFGVASQYPTAAMLTLGAGLGAGLAIEGTILHGRRGLVGEFGHLPIGPLGTRLEHLVTGPGILRKAAEAGVTLADPAELFVSDPSNAITTLRGNFDHALLIVLTAITVSCEPEIIVLGGGIAKSLASSLTRYEDALRQNLHSSPKLVLPGLGDMSGAVGAAVSGLHRAYRELGVSPDALTSLPVVTPSLVTRDQPAVMSAGLESVPS</sequence>
<reference evidence="3 4" key="1">
    <citation type="submission" date="2019-03" db="EMBL/GenBank/DDBJ databases">
        <title>Genomics of glacier-inhabiting Cryobacterium strains.</title>
        <authorList>
            <person name="Liu Q."/>
            <person name="Xin Y.-H."/>
        </authorList>
    </citation>
    <scope>NUCLEOTIDE SEQUENCE [LARGE SCALE GENOMIC DNA]</scope>
    <source>
        <strain evidence="3 4">RHLT2-21</strain>
    </source>
</reference>
<dbReference type="CDD" id="cd00090">
    <property type="entry name" value="HTH_ARSR"/>
    <property type="match status" value="1"/>
</dbReference>
<accession>A0A4R8WEQ6</accession>
<dbReference type="PANTHER" id="PTHR18964">
    <property type="entry name" value="ROK (REPRESSOR, ORF, KINASE) FAMILY"/>
    <property type="match status" value="1"/>
</dbReference>
<dbReference type="EMBL" id="SOFM01000016">
    <property type="protein sequence ID" value="TFC05234.1"/>
    <property type="molecule type" value="Genomic_DNA"/>
</dbReference>
<dbReference type="InterPro" id="IPR036390">
    <property type="entry name" value="WH_DNA-bd_sf"/>
</dbReference>
<dbReference type="Proteomes" id="UP000297643">
    <property type="component" value="Unassembled WGS sequence"/>
</dbReference>
<dbReference type="CDD" id="cd23763">
    <property type="entry name" value="ASKHA_ATPase_ROK"/>
    <property type="match status" value="1"/>
</dbReference>